<dbReference type="AlphaFoldDB" id="A0A0H2RTP7"/>
<keyword evidence="2" id="KW-1185">Reference proteome</keyword>
<evidence type="ECO:0000313" key="2">
    <source>
        <dbReference type="Proteomes" id="UP000053477"/>
    </source>
</evidence>
<dbReference type="GO" id="GO:0005739">
    <property type="term" value="C:mitochondrion"/>
    <property type="evidence" value="ECO:0007669"/>
    <property type="project" value="GOC"/>
</dbReference>
<name>A0A0H2RTP7_9AGAM</name>
<protein>
    <submittedName>
        <fullName evidence="1">Uncharacterized protein</fullName>
    </submittedName>
</protein>
<dbReference type="InterPro" id="IPR031459">
    <property type="entry name" value="Coa2"/>
</dbReference>
<dbReference type="OrthoDB" id="5410040at2759"/>
<dbReference type="Proteomes" id="UP000053477">
    <property type="component" value="Unassembled WGS sequence"/>
</dbReference>
<sequence>MIGRIRLSTSQSRSVISSLFTFTFFASIATVAASRLLPCPARDSRMNYADDGREHSKDFEGSNIDARRVVVEKRPSRWIQERTPSS</sequence>
<reference evidence="1 2" key="1">
    <citation type="submission" date="2015-04" db="EMBL/GenBank/DDBJ databases">
        <title>Complete genome sequence of Schizopora paradoxa KUC8140, a cosmopolitan wood degrader in East Asia.</title>
        <authorList>
            <consortium name="DOE Joint Genome Institute"/>
            <person name="Min B."/>
            <person name="Park H."/>
            <person name="Jang Y."/>
            <person name="Kim J.-J."/>
            <person name="Kim K.H."/>
            <person name="Pangilinan J."/>
            <person name="Lipzen A."/>
            <person name="Riley R."/>
            <person name="Grigoriev I.V."/>
            <person name="Spatafora J.W."/>
            <person name="Choi I.-G."/>
        </authorList>
    </citation>
    <scope>NUCLEOTIDE SEQUENCE [LARGE SCALE GENOMIC DNA]</scope>
    <source>
        <strain evidence="1 2">KUC8140</strain>
    </source>
</reference>
<accession>A0A0H2RTP7</accession>
<proteinExistence type="predicted"/>
<evidence type="ECO:0000313" key="1">
    <source>
        <dbReference type="EMBL" id="KLO12823.1"/>
    </source>
</evidence>
<dbReference type="InParanoid" id="A0A0H2RTP7"/>
<organism evidence="1 2">
    <name type="scientific">Schizopora paradoxa</name>
    <dbReference type="NCBI Taxonomy" id="27342"/>
    <lineage>
        <taxon>Eukaryota</taxon>
        <taxon>Fungi</taxon>
        <taxon>Dikarya</taxon>
        <taxon>Basidiomycota</taxon>
        <taxon>Agaricomycotina</taxon>
        <taxon>Agaricomycetes</taxon>
        <taxon>Hymenochaetales</taxon>
        <taxon>Schizoporaceae</taxon>
        <taxon>Schizopora</taxon>
    </lineage>
</organism>
<dbReference type="EMBL" id="KQ085970">
    <property type="protein sequence ID" value="KLO12823.1"/>
    <property type="molecule type" value="Genomic_DNA"/>
</dbReference>
<dbReference type="Pfam" id="PF17051">
    <property type="entry name" value="COA2"/>
    <property type="match status" value="1"/>
</dbReference>
<gene>
    <name evidence="1" type="ORF">SCHPADRAFT_828930</name>
</gene>
<dbReference type="GO" id="GO:0033617">
    <property type="term" value="P:mitochondrial respiratory chain complex IV assembly"/>
    <property type="evidence" value="ECO:0007669"/>
    <property type="project" value="InterPro"/>
</dbReference>